<keyword evidence="2" id="KW-1185">Reference proteome</keyword>
<gene>
    <name evidence="1" type="ORF">LZ480_17870</name>
</gene>
<organism evidence="1 2">
    <name type="scientific">Solibacillus palustris</name>
    <dbReference type="NCBI Taxonomy" id="2908203"/>
    <lineage>
        <taxon>Bacteria</taxon>
        <taxon>Bacillati</taxon>
        <taxon>Bacillota</taxon>
        <taxon>Bacilli</taxon>
        <taxon>Bacillales</taxon>
        <taxon>Caryophanaceae</taxon>
        <taxon>Solibacillus</taxon>
    </lineage>
</organism>
<dbReference type="Pfam" id="PF10386">
    <property type="entry name" value="DUF2441"/>
    <property type="match status" value="1"/>
</dbReference>
<reference evidence="1 2" key="1">
    <citation type="submission" date="2022-03" db="EMBL/GenBank/DDBJ databases">
        <authorList>
            <person name="Jo J.-H."/>
            <person name="Im W.-T."/>
        </authorList>
    </citation>
    <scope>NUCLEOTIDE SEQUENCE [LARGE SCALE GENOMIC DNA]</scope>
    <source>
        <strain evidence="1 2">MA9</strain>
    </source>
</reference>
<evidence type="ECO:0000313" key="2">
    <source>
        <dbReference type="Proteomes" id="UP001316087"/>
    </source>
</evidence>
<dbReference type="Proteomes" id="UP001316087">
    <property type="component" value="Unassembled WGS sequence"/>
</dbReference>
<proteinExistence type="predicted"/>
<protein>
    <submittedName>
        <fullName evidence="1">DUF2441 domain-containing protein</fullName>
    </submittedName>
</protein>
<sequence>MNQTEQYVYHLVTRNKMQLGQIIYFDQHEKNTLYRFFFEQEQHNAQGEDAFQILLSRNSENGLHMEKEDADVVLNYAGSSVRAIRETIVEMVRLQEFPYYPSRLSCLYVTKSYDDLLKWRVIFESFNRKVLQIVKLKVDGNCFEGDGELLPKEDGASFAKKIEQARSYWQNNNTTALPEMLVDGRIEVVEILEEFE</sequence>
<dbReference type="SUPFAM" id="SSF56399">
    <property type="entry name" value="ADP-ribosylation"/>
    <property type="match status" value="1"/>
</dbReference>
<comment type="caution">
    <text evidence="1">The sequence shown here is derived from an EMBL/GenBank/DDBJ whole genome shotgun (WGS) entry which is preliminary data.</text>
</comment>
<dbReference type="RefSeq" id="WP_241370902.1">
    <property type="nucleotide sequence ID" value="NZ_JAKZFC010000009.1"/>
</dbReference>
<name>A0ABS9UHM0_9BACL</name>
<accession>A0ABS9UHM0</accession>
<dbReference type="InterPro" id="IPR018840">
    <property type="entry name" value="DUF2441"/>
</dbReference>
<dbReference type="Gene3D" id="1.10.3800.10">
    <property type="entry name" value="ADP-ribosylation domain"/>
    <property type="match status" value="1"/>
</dbReference>
<dbReference type="Gene3D" id="3.20.170.10">
    <property type="entry name" value="ADP-ribosylation domain"/>
    <property type="match status" value="1"/>
</dbReference>
<evidence type="ECO:0000313" key="1">
    <source>
        <dbReference type="EMBL" id="MCH7323743.1"/>
    </source>
</evidence>
<dbReference type="EMBL" id="JAKZFC010000009">
    <property type="protein sequence ID" value="MCH7323743.1"/>
    <property type="molecule type" value="Genomic_DNA"/>
</dbReference>